<name>A0A2S3R2F1_VIBVL</name>
<organism evidence="1 2">
    <name type="scientific">Vibrio vulnificus</name>
    <dbReference type="NCBI Taxonomy" id="672"/>
    <lineage>
        <taxon>Bacteria</taxon>
        <taxon>Pseudomonadati</taxon>
        <taxon>Pseudomonadota</taxon>
        <taxon>Gammaproteobacteria</taxon>
        <taxon>Vibrionales</taxon>
        <taxon>Vibrionaceae</taxon>
        <taxon>Vibrio</taxon>
    </lineage>
</organism>
<comment type="caution">
    <text evidence="1">The sequence shown here is derived from an EMBL/GenBank/DDBJ whole genome shotgun (WGS) entry which is preliminary data.</text>
</comment>
<reference evidence="1 2" key="1">
    <citation type="journal article" date="2018" name="Front. Microbiol.">
        <title>Phylogeny of Vibrio vulnificus from the Analysis of the Core-Genome: Implications for Intra-Species Taxonomy.</title>
        <authorList>
            <person name="Roig F.J."/>
            <person name="Gonzalez-Candelas F."/>
            <person name="Sanjuan E."/>
            <person name="Fouz B."/>
            <person name="Feil E.J."/>
            <person name="Llorens C."/>
            <person name="Baker-Austin C."/>
            <person name="Oliver J.D."/>
            <person name="Danin-Poleg Y."/>
            <person name="Gibas C.J."/>
            <person name="Kashi Y."/>
            <person name="Gulig P.A."/>
            <person name="Morrison S.S."/>
            <person name="Amaro C."/>
        </authorList>
    </citation>
    <scope>NUCLEOTIDE SEQUENCE [LARGE SCALE GENOMIC DNA]</scope>
    <source>
        <strain evidence="1 2">CECT4608</strain>
    </source>
</reference>
<protein>
    <submittedName>
        <fullName evidence="1">Uncharacterized protein</fullName>
    </submittedName>
</protein>
<evidence type="ECO:0000313" key="2">
    <source>
        <dbReference type="Proteomes" id="UP000237466"/>
    </source>
</evidence>
<dbReference type="AlphaFoldDB" id="A0A2S3R2F1"/>
<accession>A0A2S3R2F1</accession>
<proteinExistence type="predicted"/>
<dbReference type="EMBL" id="PDGH01000101">
    <property type="protein sequence ID" value="POB47288.1"/>
    <property type="molecule type" value="Genomic_DNA"/>
</dbReference>
<dbReference type="Proteomes" id="UP000237466">
    <property type="component" value="Unassembled WGS sequence"/>
</dbReference>
<gene>
    <name evidence="1" type="ORF">CRN52_14500</name>
</gene>
<sequence length="142" mass="16015">MDNDADIFLISSNLTMNDNTFTIGIVRASGSVKPELDPFDFYPIETTYTGEQYSKHLASAEDECDELFIFSNHYGVLPLGYRAIPVPDEDEGNLAQCAQYPTVCALKKHICSFFDDVDSNDVNFIFNLYGDFPLSFRKAIEQ</sequence>
<evidence type="ECO:0000313" key="1">
    <source>
        <dbReference type="EMBL" id="POB47288.1"/>
    </source>
</evidence>